<keyword evidence="1" id="KW-0732">Signal</keyword>
<dbReference type="Proteomes" id="UP001138540">
    <property type="component" value="Unassembled WGS sequence"/>
</dbReference>
<evidence type="ECO:0008006" key="4">
    <source>
        <dbReference type="Google" id="ProtNLM"/>
    </source>
</evidence>
<feature type="signal peptide" evidence="1">
    <location>
        <begin position="1"/>
        <end position="27"/>
    </location>
</feature>
<sequence length="185" mass="19780">MKRNSWLWTASLALLIAATGCRGDAPATPDDGPEVAPTTREGEVQLRITTVSGDIRRFQVELAVDDASQQRGLMERTHLGPDAGMLFPYPYPVAASFWMKNTPLPLDLIFIRPDGTIAAILPGEPNDLTPLSAGEAVSGVLEVNRGRAEALGVAPGDKVSWGNCDEAPPAANAWRADRFCPGETE</sequence>
<dbReference type="InterPro" id="IPR003795">
    <property type="entry name" value="DUF192"/>
</dbReference>
<feature type="chain" id="PRO_5045675215" description="DUF192 domain-containing protein" evidence="1">
    <location>
        <begin position="28"/>
        <end position="185"/>
    </location>
</feature>
<evidence type="ECO:0000313" key="3">
    <source>
        <dbReference type="Proteomes" id="UP001138540"/>
    </source>
</evidence>
<gene>
    <name evidence="2" type="ORF">HNP60_002133</name>
</gene>
<dbReference type="RefSeq" id="WP_184153407.1">
    <property type="nucleotide sequence ID" value="NZ_JACHKA010000001.1"/>
</dbReference>
<accession>A0ABR6NFU8</accession>
<protein>
    <recommendedName>
        <fullName evidence="4">DUF192 domain-containing protein</fullName>
    </recommendedName>
</protein>
<dbReference type="InterPro" id="IPR038695">
    <property type="entry name" value="Saro_0823-like_sf"/>
</dbReference>
<reference evidence="2 3" key="1">
    <citation type="submission" date="2020-08" db="EMBL/GenBank/DDBJ databases">
        <title>Exploring microbial biodiversity for novel pathways involved in the catabolism of aromatic compounds derived from lignin.</title>
        <authorList>
            <person name="Elkins J."/>
        </authorList>
    </citation>
    <scope>NUCLEOTIDE SEQUENCE [LARGE SCALE GENOMIC DNA]</scope>
    <source>
        <strain evidence="2 3">B1D3A</strain>
    </source>
</reference>
<evidence type="ECO:0000313" key="2">
    <source>
        <dbReference type="EMBL" id="MBB5986159.1"/>
    </source>
</evidence>
<keyword evidence="3" id="KW-1185">Reference proteome</keyword>
<dbReference type="Pfam" id="PF02643">
    <property type="entry name" value="DUF192"/>
    <property type="match status" value="1"/>
</dbReference>
<dbReference type="EMBL" id="JACHKA010000001">
    <property type="protein sequence ID" value="MBB5986159.1"/>
    <property type="molecule type" value="Genomic_DNA"/>
</dbReference>
<dbReference type="PANTHER" id="PTHR37953:SF1">
    <property type="entry name" value="UPF0127 PROTEIN MJ1496"/>
    <property type="match status" value="1"/>
</dbReference>
<organism evidence="2 3">
    <name type="scientific">Sphingobium lignivorans</name>
    <dbReference type="NCBI Taxonomy" id="2735886"/>
    <lineage>
        <taxon>Bacteria</taxon>
        <taxon>Pseudomonadati</taxon>
        <taxon>Pseudomonadota</taxon>
        <taxon>Alphaproteobacteria</taxon>
        <taxon>Sphingomonadales</taxon>
        <taxon>Sphingomonadaceae</taxon>
        <taxon>Sphingobium</taxon>
    </lineage>
</organism>
<name>A0ABR6NFU8_9SPHN</name>
<dbReference type="PROSITE" id="PS51257">
    <property type="entry name" value="PROKAR_LIPOPROTEIN"/>
    <property type="match status" value="1"/>
</dbReference>
<dbReference type="Gene3D" id="2.60.120.1140">
    <property type="entry name" value="Protein of unknown function DUF192"/>
    <property type="match status" value="1"/>
</dbReference>
<evidence type="ECO:0000256" key="1">
    <source>
        <dbReference type="SAM" id="SignalP"/>
    </source>
</evidence>
<comment type="caution">
    <text evidence="2">The sequence shown here is derived from an EMBL/GenBank/DDBJ whole genome shotgun (WGS) entry which is preliminary data.</text>
</comment>
<proteinExistence type="predicted"/>
<dbReference type="PANTHER" id="PTHR37953">
    <property type="entry name" value="UPF0127 PROTEIN MJ1496"/>
    <property type="match status" value="1"/>
</dbReference>